<feature type="region of interest" description="Disordered" evidence="1">
    <location>
        <begin position="1"/>
        <end position="40"/>
    </location>
</feature>
<gene>
    <name evidence="2" type="ORF">WSS_A10712</name>
</gene>
<evidence type="ECO:0000313" key="2">
    <source>
        <dbReference type="EMBL" id="EKT82694.1"/>
    </source>
</evidence>
<dbReference type="EMBL" id="AJYC02000030">
    <property type="protein sequence ID" value="EKT82694.1"/>
    <property type="molecule type" value="Genomic_DNA"/>
</dbReference>
<name>K8XMP4_RHOOP</name>
<dbReference type="AlphaFoldDB" id="K8XMP4"/>
<organism evidence="2 3">
    <name type="scientific">Rhodococcus opacus M213</name>
    <dbReference type="NCBI Taxonomy" id="1129896"/>
    <lineage>
        <taxon>Bacteria</taxon>
        <taxon>Bacillati</taxon>
        <taxon>Actinomycetota</taxon>
        <taxon>Actinomycetes</taxon>
        <taxon>Mycobacteriales</taxon>
        <taxon>Nocardiaceae</taxon>
        <taxon>Rhodococcus</taxon>
    </lineage>
</organism>
<feature type="compositionally biased region" description="Low complexity" evidence="1">
    <location>
        <begin position="1"/>
        <end position="30"/>
    </location>
</feature>
<dbReference type="Proteomes" id="UP000005951">
    <property type="component" value="Unassembled WGS sequence"/>
</dbReference>
<protein>
    <submittedName>
        <fullName evidence="2">Uncharacterized protein</fullName>
    </submittedName>
</protein>
<evidence type="ECO:0000313" key="3">
    <source>
        <dbReference type="Proteomes" id="UP000005951"/>
    </source>
</evidence>
<comment type="caution">
    <text evidence="2">The sequence shown here is derived from an EMBL/GenBank/DDBJ whole genome shotgun (WGS) entry which is preliminary data.</text>
</comment>
<proteinExistence type="predicted"/>
<evidence type="ECO:0000256" key="1">
    <source>
        <dbReference type="SAM" id="MobiDB-lite"/>
    </source>
</evidence>
<accession>K8XMP4</accession>
<sequence length="54" mass="5324">MRSTSDAPDVGAADAVAGATDAASAAAPTAPNNDRRLIGAPRFRAGIPECARAT</sequence>
<reference evidence="2 3" key="1">
    <citation type="journal article" date="2013" name="Genome Announc.">
        <title>Draft Genome Sequence of Rhodococcus opacus Strain M213 Shows a Diverse Catabolic Potential.</title>
        <authorList>
            <person name="Pathak A."/>
            <person name="Green S.J."/>
            <person name="Ogram A."/>
            <person name="Chauhan A."/>
        </authorList>
    </citation>
    <scope>NUCLEOTIDE SEQUENCE [LARGE SCALE GENOMIC DNA]</scope>
    <source>
        <strain evidence="2 3">M213</strain>
    </source>
</reference>